<dbReference type="Proteomes" id="UP001176961">
    <property type="component" value="Unassembled WGS sequence"/>
</dbReference>
<keyword evidence="3" id="KW-1185">Reference proteome</keyword>
<proteinExistence type="predicted"/>
<dbReference type="EMBL" id="CATQJL010000223">
    <property type="protein sequence ID" value="CAJ0596581.1"/>
    <property type="molecule type" value="Genomic_DNA"/>
</dbReference>
<sequence length="79" mass="8729">MWPNDTKPLHDSIILMVGRGGAENEDTDNDRYSISVGAFTQVLNSSQASSPDLESRFELAFEGAPYTSLPLCLRCEILH</sequence>
<evidence type="ECO:0000313" key="1">
    <source>
        <dbReference type="EMBL" id="CAJ0596581.1"/>
    </source>
</evidence>
<accession>A0AA36GQR5</accession>
<reference evidence="2" key="1">
    <citation type="submission" date="2023-07" db="EMBL/GenBank/DDBJ databases">
        <authorList>
            <consortium name="CYATHOMIX"/>
        </authorList>
    </citation>
    <scope>NUCLEOTIDE SEQUENCE</scope>
    <source>
        <strain evidence="2">N/A</strain>
    </source>
</reference>
<evidence type="ECO:0000313" key="3">
    <source>
        <dbReference type="Proteomes" id="UP001176961"/>
    </source>
</evidence>
<dbReference type="EMBL" id="CATQJL010000223">
    <property type="protein sequence ID" value="CAJ0596582.1"/>
    <property type="molecule type" value="Genomic_DNA"/>
</dbReference>
<organism evidence="2 3">
    <name type="scientific">Cylicocyclus nassatus</name>
    <name type="common">Nematode worm</name>
    <dbReference type="NCBI Taxonomy" id="53992"/>
    <lineage>
        <taxon>Eukaryota</taxon>
        <taxon>Metazoa</taxon>
        <taxon>Ecdysozoa</taxon>
        <taxon>Nematoda</taxon>
        <taxon>Chromadorea</taxon>
        <taxon>Rhabditida</taxon>
        <taxon>Rhabditina</taxon>
        <taxon>Rhabditomorpha</taxon>
        <taxon>Strongyloidea</taxon>
        <taxon>Strongylidae</taxon>
        <taxon>Cylicocyclus</taxon>
    </lineage>
</organism>
<comment type="caution">
    <text evidence="2">The sequence shown here is derived from an EMBL/GenBank/DDBJ whole genome shotgun (WGS) entry which is preliminary data.</text>
</comment>
<gene>
    <name evidence="1" type="ORF">CYNAS_LOCUS8564</name>
    <name evidence="2" type="ORF">CYNAS_LOCUS8565</name>
</gene>
<dbReference type="AlphaFoldDB" id="A0AA36GQR5"/>
<protein>
    <submittedName>
        <fullName evidence="2">Uncharacterized protein</fullName>
    </submittedName>
</protein>
<name>A0AA36GQR5_CYLNA</name>
<evidence type="ECO:0000313" key="2">
    <source>
        <dbReference type="EMBL" id="CAJ0596582.1"/>
    </source>
</evidence>